<dbReference type="GO" id="GO:0016787">
    <property type="term" value="F:hydrolase activity"/>
    <property type="evidence" value="ECO:0007669"/>
    <property type="project" value="UniProtKB-KW"/>
</dbReference>
<evidence type="ECO:0000256" key="6">
    <source>
        <dbReference type="ARBA" id="ARBA00022722"/>
    </source>
</evidence>
<keyword evidence="11" id="KW-0190">Covalent protein-DNA linkage</keyword>
<keyword evidence="2" id="KW-1048">Host nucleus</keyword>
<protein>
    <submittedName>
        <fullName evidence="14">Replication associated protein</fullName>
    </submittedName>
</protein>
<keyword evidence="8" id="KW-0547">Nucleotide-binding</keyword>
<evidence type="ECO:0000256" key="3">
    <source>
        <dbReference type="ARBA" id="ARBA00022679"/>
    </source>
</evidence>
<keyword evidence="10" id="KW-0378">Hydrolase</keyword>
<keyword evidence="7" id="KW-0479">Metal-binding</keyword>
<keyword evidence="3" id="KW-0808">Transferase</keyword>
<evidence type="ECO:0000259" key="13">
    <source>
        <dbReference type="PROSITE" id="PS52020"/>
    </source>
</evidence>
<dbReference type="PROSITE" id="PS52020">
    <property type="entry name" value="CRESS_DNA_REP"/>
    <property type="match status" value="1"/>
</dbReference>
<evidence type="ECO:0000256" key="8">
    <source>
        <dbReference type="ARBA" id="ARBA00022741"/>
    </source>
</evidence>
<evidence type="ECO:0000256" key="12">
    <source>
        <dbReference type="ARBA" id="ARBA00023125"/>
    </source>
</evidence>
<keyword evidence="4" id="KW-0548">Nucleotidyltransferase</keyword>
<sequence length="302" mass="34500">MTSEVMTSIAPGNTKPGALKARAYQFTLNQPDVYDKLKNILTSLKTMDYMISCKEVAPSTGHEHMHVYAHFSQQYRLPKKIRDLGCHIELCKGSPKQNIAYIRKDGNIIDEIGDEPHQGARTVKELREADPDSIDPHLYRVKKQIDAEAHDLDTFMKMLDEIENDNLKAPTVIYITGDSGKGKTYSAYKRALKDYPKQKIGKLTLKNDFIDVINPDADCFVIEEFRPSQIKASDFLQLTDKYGYRCNIKGGFCTLRPKCIIICSIIPPEKIYKDEVNKQFIRRITEQINLGHEPTPEEELLD</sequence>
<evidence type="ECO:0000256" key="9">
    <source>
        <dbReference type="ARBA" id="ARBA00022759"/>
    </source>
</evidence>
<evidence type="ECO:0000256" key="7">
    <source>
        <dbReference type="ARBA" id="ARBA00022723"/>
    </source>
</evidence>
<dbReference type="GO" id="GO:0000166">
    <property type="term" value="F:nucleotide binding"/>
    <property type="evidence" value="ECO:0007669"/>
    <property type="project" value="UniProtKB-KW"/>
</dbReference>
<dbReference type="GO" id="GO:0004519">
    <property type="term" value="F:endonuclease activity"/>
    <property type="evidence" value="ECO:0007669"/>
    <property type="project" value="UniProtKB-KW"/>
</dbReference>
<keyword evidence="9" id="KW-0255">Endonuclease</keyword>
<dbReference type="GO" id="GO:0006260">
    <property type="term" value="P:DNA replication"/>
    <property type="evidence" value="ECO:0007669"/>
    <property type="project" value="UniProtKB-KW"/>
</dbReference>
<feature type="domain" description="CRESS-DNA virus Rep endonuclease" evidence="13">
    <location>
        <begin position="18"/>
        <end position="115"/>
    </location>
</feature>
<evidence type="ECO:0000256" key="1">
    <source>
        <dbReference type="ARBA" id="ARBA00004147"/>
    </source>
</evidence>
<reference evidence="14" key="1">
    <citation type="submission" date="2020-04" db="EMBL/GenBank/DDBJ databases">
        <authorList>
            <person name="Liu Q."/>
            <person name="Zhang W."/>
        </authorList>
    </citation>
    <scope>NUCLEOTIDE SEQUENCE</scope>
    <source>
        <strain evidence="14">Elk01cre1</strain>
    </source>
</reference>
<evidence type="ECO:0000256" key="11">
    <source>
        <dbReference type="ARBA" id="ARBA00023124"/>
    </source>
</evidence>
<dbReference type="EMBL" id="MT367278">
    <property type="protein sequence ID" value="QWB14895.1"/>
    <property type="molecule type" value="Genomic_DNA"/>
</dbReference>
<dbReference type="GO" id="GO:0016779">
    <property type="term" value="F:nucleotidyltransferase activity"/>
    <property type="evidence" value="ECO:0007669"/>
    <property type="project" value="UniProtKB-KW"/>
</dbReference>
<comment type="subcellular location">
    <subcellularLocation>
        <location evidence="1">Host nucleus</location>
    </subcellularLocation>
</comment>
<keyword evidence="12" id="KW-0238">DNA-binding</keyword>
<accession>A0A8E8D7H9</accession>
<organism evidence="14">
    <name type="scientific">Cressdnaviricota sp</name>
    <dbReference type="NCBI Taxonomy" id="2748378"/>
    <lineage>
        <taxon>Viruses</taxon>
        <taxon>Monodnaviria</taxon>
        <taxon>Shotokuvirae</taxon>
        <taxon>Cressdnaviricota</taxon>
    </lineage>
</organism>
<dbReference type="GO" id="GO:0046872">
    <property type="term" value="F:metal ion binding"/>
    <property type="evidence" value="ECO:0007669"/>
    <property type="project" value="UniProtKB-KW"/>
</dbReference>
<keyword evidence="5" id="KW-0235">DNA replication</keyword>
<dbReference type="GO" id="GO:0042025">
    <property type="term" value="C:host cell nucleus"/>
    <property type="evidence" value="ECO:0007669"/>
    <property type="project" value="UniProtKB-SubCell"/>
</dbReference>
<dbReference type="Pfam" id="PF02407">
    <property type="entry name" value="Viral_Rep"/>
    <property type="match status" value="1"/>
</dbReference>
<dbReference type="GO" id="GO:0003677">
    <property type="term" value="F:DNA binding"/>
    <property type="evidence" value="ECO:0007669"/>
    <property type="project" value="UniProtKB-KW"/>
</dbReference>
<evidence type="ECO:0000256" key="2">
    <source>
        <dbReference type="ARBA" id="ARBA00022562"/>
    </source>
</evidence>
<evidence type="ECO:0000256" key="10">
    <source>
        <dbReference type="ARBA" id="ARBA00022801"/>
    </source>
</evidence>
<evidence type="ECO:0000313" key="14">
    <source>
        <dbReference type="EMBL" id="QWB14895.1"/>
    </source>
</evidence>
<evidence type="ECO:0000256" key="4">
    <source>
        <dbReference type="ARBA" id="ARBA00022695"/>
    </source>
</evidence>
<dbReference type="InterPro" id="IPR049912">
    <property type="entry name" value="CRESS_DNA_REP"/>
</dbReference>
<evidence type="ECO:0000256" key="5">
    <source>
        <dbReference type="ARBA" id="ARBA00022705"/>
    </source>
</evidence>
<name>A0A8E8D7H9_9VIRU</name>
<keyword evidence="6" id="KW-0540">Nuclease</keyword>
<proteinExistence type="predicted"/>